<dbReference type="GO" id="GO:0016787">
    <property type="term" value="F:hydrolase activity"/>
    <property type="evidence" value="ECO:0007669"/>
    <property type="project" value="UniProtKB-KW"/>
</dbReference>
<dbReference type="SUPFAM" id="SSF143430">
    <property type="entry name" value="TTP0101/SSO1404-like"/>
    <property type="match status" value="1"/>
</dbReference>
<organism evidence="9 12">
    <name type="scientific">Halanaeroarchaeum sulfurireducens</name>
    <dbReference type="NCBI Taxonomy" id="1604004"/>
    <lineage>
        <taxon>Archaea</taxon>
        <taxon>Methanobacteriati</taxon>
        <taxon>Methanobacteriota</taxon>
        <taxon>Stenosarchaea group</taxon>
        <taxon>Halobacteria</taxon>
        <taxon>Halobacteriales</taxon>
        <taxon>Halobacteriaceae</taxon>
        <taxon>Halanaeroarchaeum</taxon>
    </lineage>
</organism>
<dbReference type="GeneID" id="26010226"/>
<sequence length="87" mass="10248">MVYVVVVYDVQAHRTQKFLKFLRQYLVHVQNSVFEGEVTEGDIEEIKHRLESMLEDEESVILYRMASEKYVTRTVYGTDPAADDQFL</sequence>
<protein>
    <recommendedName>
        <fullName evidence="8">CRISPR-associated endoribonuclease Cas2</fullName>
        <ecNumber evidence="8">3.1.-.-</ecNumber>
    </recommendedName>
</protein>
<comment type="cofactor">
    <cofactor evidence="1 8">
        <name>Mg(2+)</name>
        <dbReference type="ChEBI" id="CHEBI:18420"/>
    </cofactor>
</comment>
<dbReference type="InterPro" id="IPR019199">
    <property type="entry name" value="Virulence_VapD/CRISPR_Cas2"/>
</dbReference>
<dbReference type="EC" id="3.1.-.-" evidence="8"/>
<evidence type="ECO:0000313" key="12">
    <source>
        <dbReference type="Proteomes" id="UP000069906"/>
    </source>
</evidence>
<dbReference type="Proteomes" id="UP000060390">
    <property type="component" value="Chromosome"/>
</dbReference>
<accession>A0A0F7PDC7</accession>
<comment type="similarity">
    <text evidence="8">Belongs to the CRISPR-associated endoribonuclease Cas2 protein family.</text>
</comment>
<gene>
    <name evidence="8" type="primary">cas2</name>
    <name evidence="10" type="ORF">HLASA_0867</name>
    <name evidence="9" type="ORF">HLASF_0870</name>
</gene>
<dbReference type="EMBL" id="CP011564">
    <property type="protein sequence ID" value="ALG81765.1"/>
    <property type="molecule type" value="Genomic_DNA"/>
</dbReference>
<dbReference type="Proteomes" id="UP000069906">
    <property type="component" value="Chromosome"/>
</dbReference>
<dbReference type="NCBIfam" id="TIGR01573">
    <property type="entry name" value="cas2"/>
    <property type="match status" value="1"/>
</dbReference>
<keyword evidence="6 8" id="KW-0460">Magnesium</keyword>
<dbReference type="CDD" id="cd09725">
    <property type="entry name" value="Cas2_I_II_III"/>
    <property type="match status" value="1"/>
</dbReference>
<evidence type="ECO:0000313" key="10">
    <source>
        <dbReference type="EMBL" id="ALG81765.1"/>
    </source>
</evidence>
<dbReference type="HOGENOM" id="CLU_161124_0_1_2"/>
<proteinExistence type="inferred from homology"/>
<name>A0A0F7PDC7_9EURY</name>
<reference evidence="11" key="2">
    <citation type="submission" date="2015-05" db="EMBL/GenBank/DDBJ databases">
        <title>Complete genome sequence of Halanaeroarchaeum sulfurireducens type strain M27-SA2, a sulfate-reducer haloarchaeon from marine anoxic lake Medee.</title>
        <authorList>
            <person name="Messina E."/>
            <person name="Kublanov I.V."/>
            <person name="Toshchakov S."/>
            <person name="Arcadi E."/>
            <person name="La Spada G."/>
            <person name="La Cono V."/>
            <person name="Yakimov M.M."/>
        </authorList>
    </citation>
    <scope>NUCLEOTIDE SEQUENCE [LARGE SCALE GENOMIC DNA]</scope>
    <source>
        <strain evidence="11">M27-SA2</strain>
    </source>
</reference>
<dbReference type="GO" id="GO:0043571">
    <property type="term" value="P:maintenance of CRISPR repeat elements"/>
    <property type="evidence" value="ECO:0007669"/>
    <property type="project" value="UniProtKB-UniRule"/>
</dbReference>
<evidence type="ECO:0000256" key="6">
    <source>
        <dbReference type="ARBA" id="ARBA00022842"/>
    </source>
</evidence>
<dbReference type="OrthoDB" id="43236at2157"/>
<dbReference type="RefSeq" id="WP_050048135.1">
    <property type="nucleotide sequence ID" value="NZ_CP008874.1"/>
</dbReference>
<feature type="binding site" evidence="8">
    <location>
        <position position="9"/>
    </location>
    <ligand>
        <name>Mg(2+)</name>
        <dbReference type="ChEBI" id="CHEBI:18420"/>
        <note>catalytic</note>
    </ligand>
</feature>
<evidence type="ECO:0000256" key="8">
    <source>
        <dbReference type="HAMAP-Rule" id="MF_01471"/>
    </source>
</evidence>
<dbReference type="InterPro" id="IPR021127">
    <property type="entry name" value="CRISPR_associated_Cas2"/>
</dbReference>
<dbReference type="KEGG" id="hsf:HLASA_0867"/>
<dbReference type="GO" id="GO:0004521">
    <property type="term" value="F:RNA endonuclease activity"/>
    <property type="evidence" value="ECO:0007669"/>
    <property type="project" value="InterPro"/>
</dbReference>
<dbReference type="KEGG" id="hsu:HLASF_0870"/>
<evidence type="ECO:0000313" key="11">
    <source>
        <dbReference type="Proteomes" id="UP000060390"/>
    </source>
</evidence>
<keyword evidence="7 8" id="KW-0051">Antiviral defense</keyword>
<evidence type="ECO:0000256" key="4">
    <source>
        <dbReference type="ARBA" id="ARBA00022759"/>
    </source>
</evidence>
<keyword evidence="12" id="KW-1185">Reference proteome</keyword>
<keyword evidence="3 8" id="KW-0479">Metal-binding</keyword>
<dbReference type="PANTHER" id="PTHR34405:SF1">
    <property type="entry name" value="CRISPR-ASSOCIATED ENDORIBONUCLEASE CAS2"/>
    <property type="match status" value="1"/>
</dbReference>
<dbReference type="STRING" id="1604004.HLASA_0867"/>
<evidence type="ECO:0000256" key="2">
    <source>
        <dbReference type="ARBA" id="ARBA00022722"/>
    </source>
</evidence>
<dbReference type="EMBL" id="CP008874">
    <property type="protein sequence ID" value="AKH97363.1"/>
    <property type="molecule type" value="Genomic_DNA"/>
</dbReference>
<dbReference type="Gene3D" id="3.30.70.240">
    <property type="match status" value="1"/>
</dbReference>
<dbReference type="HAMAP" id="MF_01471">
    <property type="entry name" value="Cas2"/>
    <property type="match status" value="1"/>
</dbReference>
<dbReference type="Pfam" id="PF09827">
    <property type="entry name" value="CRISPR_Cas2"/>
    <property type="match status" value="1"/>
</dbReference>
<keyword evidence="4 8" id="KW-0255">Endonuclease</keyword>
<dbReference type="PATRIC" id="fig|1604004.4.peg.907"/>
<keyword evidence="5 8" id="KW-0378">Hydrolase</keyword>
<dbReference type="PANTHER" id="PTHR34405">
    <property type="entry name" value="CRISPR-ASSOCIATED ENDORIBONUCLEASE CAS2"/>
    <property type="match status" value="1"/>
</dbReference>
<reference evidence="10 11" key="3">
    <citation type="journal article" date="2016" name="Stand. Genomic Sci.">
        <title>Complete genome sequence of 'Halanaeroarchaeum sulfurireducens' M27-SA2, a sulfur-reducing and acetate-oxidizing haloarchaeon from the deep-sea hypersaline anoxic lake Medee.</title>
        <authorList>
            <person name="Messina E."/>
            <person name="Sorokin D.Y."/>
            <person name="Kublanov I.V."/>
            <person name="Toshchakov S."/>
            <person name="Lopatina A."/>
            <person name="Arcadi E."/>
            <person name="Smedile F."/>
            <person name="La Spada G."/>
            <person name="La Cono V."/>
            <person name="Yakimov M.M."/>
        </authorList>
    </citation>
    <scope>NUCLEOTIDE SEQUENCE [LARGE SCALE GENOMIC DNA]</scope>
    <source>
        <strain evidence="10 11">M27-SA2</strain>
    </source>
</reference>
<keyword evidence="2 8" id="KW-0540">Nuclease</keyword>
<evidence type="ECO:0000256" key="1">
    <source>
        <dbReference type="ARBA" id="ARBA00001946"/>
    </source>
</evidence>
<evidence type="ECO:0000256" key="5">
    <source>
        <dbReference type="ARBA" id="ARBA00022801"/>
    </source>
</evidence>
<evidence type="ECO:0000256" key="3">
    <source>
        <dbReference type="ARBA" id="ARBA00022723"/>
    </source>
</evidence>
<evidence type="ECO:0000313" key="9">
    <source>
        <dbReference type="EMBL" id="AKH97363.1"/>
    </source>
</evidence>
<dbReference type="GO" id="GO:0046872">
    <property type="term" value="F:metal ion binding"/>
    <property type="evidence" value="ECO:0007669"/>
    <property type="project" value="UniProtKB-UniRule"/>
</dbReference>
<dbReference type="AlphaFoldDB" id="A0A0F7PDC7"/>
<comment type="subunit">
    <text evidence="8">Homodimer, forms a heterotetramer with a Cas1 homodimer.</text>
</comment>
<dbReference type="GO" id="GO:0051607">
    <property type="term" value="P:defense response to virus"/>
    <property type="evidence" value="ECO:0007669"/>
    <property type="project" value="UniProtKB-UniRule"/>
</dbReference>
<comment type="function">
    <text evidence="8">CRISPR (clustered regularly interspaced short palindromic repeat), is an adaptive immune system that provides protection against mobile genetic elements (viruses, transposable elements and conjugative plasmids). CRISPR clusters contain sequences complementary to antecedent mobile elements and target invading nucleic acids. CRISPR clusters are transcribed and processed into CRISPR RNA (crRNA). Functions as a ssRNA-specific endoribonuclease. Involved in the integration of spacer DNA into the CRISPR cassette.</text>
</comment>
<evidence type="ECO:0000256" key="7">
    <source>
        <dbReference type="ARBA" id="ARBA00023118"/>
    </source>
</evidence>
<reference evidence="9 12" key="1">
    <citation type="journal article" date="2015" name="ISME J.">
        <title>Elemental sulfur and acetate can support life of a novel strictly anaerobic haloarchaeon.</title>
        <authorList>
            <person name="Sorokin D.Y."/>
            <person name="Kublanov I.V."/>
            <person name="Gavrilov S.N."/>
            <person name="Rojo D."/>
            <person name="Roman P."/>
            <person name="Golyshin P.N."/>
            <person name="Slepak V.Z."/>
            <person name="Smedile F."/>
            <person name="Ferrer M."/>
            <person name="Messina E."/>
            <person name="La Cono V."/>
            <person name="Yakimov M.M."/>
        </authorList>
    </citation>
    <scope>NUCLEOTIDE SEQUENCE [LARGE SCALE GENOMIC DNA]</scope>
    <source>
        <strain evidence="9 12">HSR2</strain>
    </source>
</reference>